<sequence length="208" mass="22839">MTAGPAGYWPVDGPLRLGAATVIDVRNDARVVEVVAYDPAWSEQFKVEQRRLADALPTALSIEHIGSTSIPGLAAKPIIDILAVVPVVDVVVAALARLEQLGYVYRPLAFPEDSEHLFFVKDTAGKRSHHLHVFGVTSPAPEENRLFRAYIAANADAARRYEAAKRRAAELHPDSRAQYGAAKEEAFMQLLAEARLWGSSDRRQSAER</sequence>
<dbReference type="RefSeq" id="WP_120332146.1">
    <property type="nucleotide sequence ID" value="NZ_RAQQ01000047.1"/>
</dbReference>
<dbReference type="InterPro" id="IPR007344">
    <property type="entry name" value="GrpB/CoaE"/>
</dbReference>
<comment type="caution">
    <text evidence="1">The sequence shown here is derived from an EMBL/GenBank/DDBJ whole genome shotgun (WGS) entry which is preliminary data.</text>
</comment>
<dbReference type="InterPro" id="IPR043519">
    <property type="entry name" value="NT_sf"/>
</dbReference>
<proteinExistence type="predicted"/>
<dbReference type="Proteomes" id="UP000285744">
    <property type="component" value="Unassembled WGS sequence"/>
</dbReference>
<dbReference type="PANTHER" id="PTHR34822">
    <property type="entry name" value="GRPB DOMAIN PROTEIN (AFU_ORTHOLOGUE AFUA_1G01530)"/>
    <property type="match status" value="1"/>
</dbReference>
<dbReference type="Pfam" id="PF04229">
    <property type="entry name" value="GrpB"/>
    <property type="match status" value="1"/>
</dbReference>
<dbReference type="Gene3D" id="3.30.460.10">
    <property type="entry name" value="Beta Polymerase, domain 2"/>
    <property type="match status" value="1"/>
</dbReference>
<evidence type="ECO:0000313" key="1">
    <source>
        <dbReference type="EMBL" id="RKF22833.1"/>
    </source>
</evidence>
<gene>
    <name evidence="1" type="ORF">D7I43_31165</name>
</gene>
<dbReference type="PANTHER" id="PTHR34822:SF1">
    <property type="entry name" value="GRPB FAMILY PROTEIN"/>
    <property type="match status" value="1"/>
</dbReference>
<reference evidence="1 2" key="1">
    <citation type="journal article" date="2018" name="Int. J. Syst. Evol. Microbiol.">
        <title>Micromonospora globbae sp. nov., an endophytic actinomycete isolated from roots of Globba winitii C. H. Wright.</title>
        <authorList>
            <person name="Kuncharoen N."/>
            <person name="Pittayakhajonwut P."/>
            <person name="Tanasupawat S."/>
        </authorList>
    </citation>
    <scope>NUCLEOTIDE SEQUENCE [LARGE SCALE GENOMIC DNA]</scope>
    <source>
        <strain evidence="1 2">WPS1-2</strain>
    </source>
</reference>
<dbReference type="EMBL" id="RAQQ01000047">
    <property type="protein sequence ID" value="RKF22833.1"/>
    <property type="molecule type" value="Genomic_DNA"/>
</dbReference>
<name>A0A420EQ82_9ACTN</name>
<dbReference type="AlphaFoldDB" id="A0A420EQ82"/>
<accession>A0A420EQ82</accession>
<dbReference type="OrthoDB" id="9799092at2"/>
<evidence type="ECO:0000313" key="2">
    <source>
        <dbReference type="Proteomes" id="UP000285744"/>
    </source>
</evidence>
<dbReference type="SUPFAM" id="SSF81301">
    <property type="entry name" value="Nucleotidyltransferase"/>
    <property type="match status" value="1"/>
</dbReference>
<organism evidence="1 2">
    <name type="scientific">Micromonospora globbae</name>
    <dbReference type="NCBI Taxonomy" id="1894969"/>
    <lineage>
        <taxon>Bacteria</taxon>
        <taxon>Bacillati</taxon>
        <taxon>Actinomycetota</taxon>
        <taxon>Actinomycetes</taxon>
        <taxon>Micromonosporales</taxon>
        <taxon>Micromonosporaceae</taxon>
        <taxon>Micromonospora</taxon>
    </lineage>
</organism>
<protein>
    <submittedName>
        <fullName evidence="1">GrpB family protein</fullName>
    </submittedName>
</protein>